<sequence length="99" mass="10493">MLLAESLPLLKHMSQFSHGESFKQPAAGKTNAGTSSTRGKKNLKKTNATNAEAIPQGSESWVNPKSNVGIPKDAGKRRVHAVGQSAGHWYTGHNGKNAS</sequence>
<name>A0A7J0GP00_9ERIC</name>
<keyword evidence="3" id="KW-1185">Reference proteome</keyword>
<evidence type="ECO:0000256" key="1">
    <source>
        <dbReference type="SAM" id="MobiDB-lite"/>
    </source>
</evidence>
<dbReference type="PANTHER" id="PTHR38371:SF1">
    <property type="entry name" value="RHO GTPASE-ACTIVATING PROTEIN"/>
    <property type="match status" value="1"/>
</dbReference>
<feature type="region of interest" description="Disordered" evidence="1">
    <location>
        <begin position="18"/>
        <end position="99"/>
    </location>
</feature>
<organism evidence="2 3">
    <name type="scientific">Actinidia rufa</name>
    <dbReference type="NCBI Taxonomy" id="165716"/>
    <lineage>
        <taxon>Eukaryota</taxon>
        <taxon>Viridiplantae</taxon>
        <taxon>Streptophyta</taxon>
        <taxon>Embryophyta</taxon>
        <taxon>Tracheophyta</taxon>
        <taxon>Spermatophyta</taxon>
        <taxon>Magnoliopsida</taxon>
        <taxon>eudicotyledons</taxon>
        <taxon>Gunneridae</taxon>
        <taxon>Pentapetalae</taxon>
        <taxon>asterids</taxon>
        <taxon>Ericales</taxon>
        <taxon>Actinidiaceae</taxon>
        <taxon>Actinidia</taxon>
    </lineage>
</organism>
<dbReference type="AlphaFoldDB" id="A0A7J0GP00"/>
<gene>
    <name evidence="2" type="ORF">Acr_23g0009040</name>
</gene>
<feature type="compositionally biased region" description="Polar residues" evidence="1">
    <location>
        <begin position="57"/>
        <end position="66"/>
    </location>
</feature>
<evidence type="ECO:0000313" key="2">
    <source>
        <dbReference type="EMBL" id="GFZ12519.1"/>
    </source>
</evidence>
<comment type="caution">
    <text evidence="2">The sequence shown here is derived from an EMBL/GenBank/DDBJ whole genome shotgun (WGS) entry which is preliminary data.</text>
</comment>
<reference evidence="2 3" key="1">
    <citation type="submission" date="2019-07" db="EMBL/GenBank/DDBJ databases">
        <title>De Novo Assembly of kiwifruit Actinidia rufa.</title>
        <authorList>
            <person name="Sugita-Konishi S."/>
            <person name="Sato K."/>
            <person name="Mori E."/>
            <person name="Abe Y."/>
            <person name="Kisaki G."/>
            <person name="Hamano K."/>
            <person name="Suezawa K."/>
            <person name="Otani M."/>
            <person name="Fukuda T."/>
            <person name="Manabe T."/>
            <person name="Gomi K."/>
            <person name="Tabuchi M."/>
            <person name="Akimitsu K."/>
            <person name="Kataoka I."/>
        </authorList>
    </citation>
    <scope>NUCLEOTIDE SEQUENCE [LARGE SCALE GENOMIC DNA]</scope>
    <source>
        <strain evidence="3">cv. Fuchu</strain>
    </source>
</reference>
<dbReference type="PANTHER" id="PTHR38371">
    <property type="entry name" value="RHO GTPASE-ACTIVATING PROTEIN"/>
    <property type="match status" value="1"/>
</dbReference>
<evidence type="ECO:0000313" key="3">
    <source>
        <dbReference type="Proteomes" id="UP000585474"/>
    </source>
</evidence>
<dbReference type="Proteomes" id="UP000585474">
    <property type="component" value="Unassembled WGS sequence"/>
</dbReference>
<accession>A0A7J0GP00</accession>
<dbReference type="EMBL" id="BJWL01000023">
    <property type="protein sequence ID" value="GFZ12519.1"/>
    <property type="molecule type" value="Genomic_DNA"/>
</dbReference>
<proteinExistence type="predicted"/>
<protein>
    <submittedName>
        <fullName evidence="2">Uncharacterized protein</fullName>
    </submittedName>
</protein>
<dbReference type="OrthoDB" id="1671977at2759"/>